<dbReference type="Proteomes" id="UP000442990">
    <property type="component" value="Unassembled WGS sequence"/>
</dbReference>
<dbReference type="InterPro" id="IPR045851">
    <property type="entry name" value="AMP-bd_C_sf"/>
</dbReference>
<evidence type="ECO:0000256" key="2">
    <source>
        <dbReference type="ARBA" id="ARBA00022598"/>
    </source>
</evidence>
<dbReference type="InterPro" id="IPR000873">
    <property type="entry name" value="AMP-dep_synth/lig_dom"/>
</dbReference>
<dbReference type="Pfam" id="PF13193">
    <property type="entry name" value="AMP-binding_C"/>
    <property type="match status" value="1"/>
</dbReference>
<comment type="caution">
    <text evidence="6">The sequence shown here is derived from an EMBL/GenBank/DDBJ whole genome shotgun (WGS) entry which is preliminary data.</text>
</comment>
<evidence type="ECO:0000259" key="5">
    <source>
        <dbReference type="Pfam" id="PF13193"/>
    </source>
</evidence>
<organism evidence="6 7">
    <name type="scientific">Streptomyces triticiradicis</name>
    <dbReference type="NCBI Taxonomy" id="2651189"/>
    <lineage>
        <taxon>Bacteria</taxon>
        <taxon>Bacillati</taxon>
        <taxon>Actinomycetota</taxon>
        <taxon>Actinomycetes</taxon>
        <taxon>Kitasatosporales</taxon>
        <taxon>Streptomycetaceae</taxon>
        <taxon>Streptomyces</taxon>
    </lineage>
</organism>
<feature type="domain" description="AMP-binding enzyme C-terminal" evidence="5">
    <location>
        <begin position="432"/>
        <end position="507"/>
    </location>
</feature>
<dbReference type="SUPFAM" id="SSF56801">
    <property type="entry name" value="Acetyl-CoA synthetase-like"/>
    <property type="match status" value="1"/>
</dbReference>
<evidence type="ECO:0000256" key="1">
    <source>
        <dbReference type="ARBA" id="ARBA00006432"/>
    </source>
</evidence>
<dbReference type="Pfam" id="PF00501">
    <property type="entry name" value="AMP-binding"/>
    <property type="match status" value="1"/>
</dbReference>
<keyword evidence="7" id="KW-1185">Reference proteome</keyword>
<accession>A0A7J5D9A5</accession>
<dbReference type="Gene3D" id="3.30.300.30">
    <property type="match status" value="1"/>
</dbReference>
<evidence type="ECO:0000313" key="6">
    <source>
        <dbReference type="EMBL" id="KAB1984212.1"/>
    </source>
</evidence>
<dbReference type="Gene3D" id="3.40.50.12780">
    <property type="entry name" value="N-terminal domain of ligase-like"/>
    <property type="match status" value="1"/>
</dbReference>
<feature type="region of interest" description="Disordered" evidence="3">
    <location>
        <begin position="511"/>
        <end position="543"/>
    </location>
</feature>
<dbReference type="InterPro" id="IPR025110">
    <property type="entry name" value="AMP-bd_C"/>
</dbReference>
<dbReference type="GO" id="GO:0016877">
    <property type="term" value="F:ligase activity, forming carbon-sulfur bonds"/>
    <property type="evidence" value="ECO:0007669"/>
    <property type="project" value="UniProtKB-ARBA"/>
</dbReference>
<evidence type="ECO:0000259" key="4">
    <source>
        <dbReference type="Pfam" id="PF00501"/>
    </source>
</evidence>
<dbReference type="PANTHER" id="PTHR43767:SF12">
    <property type="entry name" value="AMP-DEPENDENT SYNTHETASE AND LIGASE"/>
    <property type="match status" value="1"/>
</dbReference>
<feature type="compositionally biased region" description="Basic and acidic residues" evidence="3">
    <location>
        <begin position="511"/>
        <end position="522"/>
    </location>
</feature>
<gene>
    <name evidence="6" type="ORF">F8144_28645</name>
</gene>
<evidence type="ECO:0000313" key="7">
    <source>
        <dbReference type="Proteomes" id="UP000442990"/>
    </source>
</evidence>
<reference evidence="6 7" key="1">
    <citation type="submission" date="2019-09" db="EMBL/GenBank/DDBJ databases">
        <title>Isolation and identification of active actinomycetes.</title>
        <authorList>
            <person name="Yu Z."/>
            <person name="Han C."/>
            <person name="Yu B."/>
        </authorList>
    </citation>
    <scope>NUCLEOTIDE SEQUENCE [LARGE SCALE GENOMIC DNA]</scope>
    <source>
        <strain evidence="6 7">NEAU-H2</strain>
    </source>
</reference>
<dbReference type="AlphaFoldDB" id="A0A7J5D9A5"/>
<comment type="similarity">
    <text evidence="1">Belongs to the ATP-dependent AMP-binding enzyme family.</text>
</comment>
<dbReference type="InterPro" id="IPR050237">
    <property type="entry name" value="ATP-dep_AMP-bd_enzyme"/>
</dbReference>
<proteinExistence type="inferred from homology"/>
<dbReference type="InterPro" id="IPR020845">
    <property type="entry name" value="AMP-binding_CS"/>
</dbReference>
<dbReference type="EMBL" id="WBKG01000028">
    <property type="protein sequence ID" value="KAB1984212.1"/>
    <property type="molecule type" value="Genomic_DNA"/>
</dbReference>
<dbReference type="InterPro" id="IPR042099">
    <property type="entry name" value="ANL_N_sf"/>
</dbReference>
<sequence>MLNLAAMLESSARAVPDRTAIVLGDQQLTYAELDATACRVADLLRSRGIEPGDKVALSCPNVPWFPAVYYGILKAGAVAVPLNVLLKSREITYHLKDSEAKAYFCFEDTPGLPLGQEGWTGFGNTESCEHFFVMTAAPALESPITGAQTLTAALTGRSTTFETVATEPGDTAVILYTSGTTGLPKGAELTHSNVTLNVLTCHKLFGEVEHDVHLIALPLFHSFGQVVQMNAGLASRATLVLLPRFDPRSALALMQRHAVTFFAGVPTMYWALLEADAPDVDLPQIAKNLRIAGSGGSALPVEIHRRFGERFSVTIREGYGLSETSPAATFSAPGEEVRPGSIGRPVWGVEVDLVAEDWTPVTGPDAVGELVIRGHNIMKGYYNRPEATAEVMRNGWFRTGDLARRDTEGWYYVVDRAKDLIIRGGFNVYPREIEEVLLTHPAVSMVAVIGVPNERHGEEIKACVVLTPGAVLSEEELIAWCKEEMAGYKYPRLVEFLDILPTNATGKILKRELRDTHGDPHSRPVTRTGDAGTADARTIEGDR</sequence>
<evidence type="ECO:0000256" key="3">
    <source>
        <dbReference type="SAM" id="MobiDB-lite"/>
    </source>
</evidence>
<dbReference type="FunFam" id="3.30.300.30:FF:000008">
    <property type="entry name" value="2,3-dihydroxybenzoate-AMP ligase"/>
    <property type="match status" value="1"/>
</dbReference>
<protein>
    <submittedName>
        <fullName evidence="6">Long-chain fatty acid--CoA ligase</fullName>
    </submittedName>
</protein>
<dbReference type="RefSeq" id="WP_151472385.1">
    <property type="nucleotide sequence ID" value="NZ_WBKG01000028.1"/>
</dbReference>
<dbReference type="PROSITE" id="PS00455">
    <property type="entry name" value="AMP_BINDING"/>
    <property type="match status" value="1"/>
</dbReference>
<feature type="domain" description="AMP-dependent synthetase/ligase" evidence="4">
    <location>
        <begin position="9"/>
        <end position="382"/>
    </location>
</feature>
<dbReference type="PANTHER" id="PTHR43767">
    <property type="entry name" value="LONG-CHAIN-FATTY-ACID--COA LIGASE"/>
    <property type="match status" value="1"/>
</dbReference>
<dbReference type="CDD" id="cd05936">
    <property type="entry name" value="FC-FACS_FadD_like"/>
    <property type="match status" value="1"/>
</dbReference>
<keyword evidence="2 6" id="KW-0436">Ligase</keyword>
<name>A0A7J5D9A5_9ACTN</name>